<dbReference type="EC" id="1.2.1.88" evidence="2"/>
<accession>A0A542YVV8</accession>
<dbReference type="InterPro" id="IPR015590">
    <property type="entry name" value="Aldehyde_DH_dom"/>
</dbReference>
<dbReference type="FunFam" id="3.40.309.10:FF:000005">
    <property type="entry name" value="1-pyrroline-5-carboxylate dehydrogenase 1"/>
    <property type="match status" value="1"/>
</dbReference>
<dbReference type="OrthoDB" id="6882680at2"/>
<dbReference type="Gene3D" id="3.40.605.10">
    <property type="entry name" value="Aldehyde Dehydrogenase, Chain A, domain 1"/>
    <property type="match status" value="1"/>
</dbReference>
<evidence type="ECO:0000256" key="2">
    <source>
        <dbReference type="ARBA" id="ARBA00012884"/>
    </source>
</evidence>
<dbReference type="GO" id="GO:0009898">
    <property type="term" value="C:cytoplasmic side of plasma membrane"/>
    <property type="evidence" value="ECO:0007669"/>
    <property type="project" value="TreeGrafter"/>
</dbReference>
<feature type="domain" description="Aldehyde dehydrogenase" evidence="8">
    <location>
        <begin position="48"/>
        <end position="507"/>
    </location>
</feature>
<dbReference type="Proteomes" id="UP000319516">
    <property type="component" value="Unassembled WGS sequence"/>
</dbReference>
<dbReference type="InterPro" id="IPR029510">
    <property type="entry name" value="Ald_DH_CS_GLU"/>
</dbReference>
<dbReference type="Gene3D" id="3.40.309.10">
    <property type="entry name" value="Aldehyde Dehydrogenase, Chain A, domain 2"/>
    <property type="match status" value="1"/>
</dbReference>
<organism evidence="9 10">
    <name type="scientific">Ornithinicoccus hortensis</name>
    <dbReference type="NCBI Taxonomy" id="82346"/>
    <lineage>
        <taxon>Bacteria</taxon>
        <taxon>Bacillati</taxon>
        <taxon>Actinomycetota</taxon>
        <taxon>Actinomycetes</taxon>
        <taxon>Micrococcales</taxon>
        <taxon>Intrasporangiaceae</taxon>
        <taxon>Ornithinicoccus</taxon>
    </lineage>
</organism>
<dbReference type="SUPFAM" id="SSF53720">
    <property type="entry name" value="ALDH-like"/>
    <property type="match status" value="1"/>
</dbReference>
<sequence length="518" mass="54508">MAEKFRVTYATLTADNEDMHVAYEAGIETARGWLGAEIAAPGDDSPGDPVEVTSPADPAVVIARVRAASPAAIEKAMEDARAAAPEWAGRSWQDRMAVIRKVGDLISEYSNELAALVTMEVGKNRLEALGDVEEAAVFFRYYADQMEANEGYDRPMDSLTAAEKTRSVLKPHGVWAVIAPFNFPAALAAGPAAAALLTGNTVVLKPSVQGSHTAWRIYQILLKAGVPEGAVQFLPGGDEVGKAVVGHREVDGITFTGSYAVGMSILRDSTAAGYPKPVVAEMGGKNPTIVAASADLDKAAQGVARSAFGFSGQKCSACSRVYVDASVHDEFLAKLAAKAEEVTPADPLERDTFMGPVIDADAVARFEKAVNHARESGRVVAGGEVLQGTDGFPGHYVQATVVGNLRSDDWLFAEELFVPFVAVTAVDSLDEAMARANETPLGLTAGFFSGDDAEIDWFLDTIHAGVVYVNRPAGATTGAWPGVQPFGGWKGSGSSGKAGGGLYYLGLYLREQSQSVVS</sequence>
<evidence type="ECO:0000313" key="9">
    <source>
        <dbReference type="EMBL" id="TQL52211.1"/>
    </source>
</evidence>
<evidence type="ECO:0000313" key="10">
    <source>
        <dbReference type="Proteomes" id="UP000319516"/>
    </source>
</evidence>
<dbReference type="PROSITE" id="PS00687">
    <property type="entry name" value="ALDEHYDE_DEHYDR_GLU"/>
    <property type="match status" value="1"/>
</dbReference>
<comment type="caution">
    <text evidence="9">The sequence shown here is derived from an EMBL/GenBank/DDBJ whole genome shotgun (WGS) entry which is preliminary data.</text>
</comment>
<dbReference type="PANTHER" id="PTHR42862:SF1">
    <property type="entry name" value="DELTA-1-PYRROLINE-5-CARBOXYLATE DEHYDROGENASE 2, ISOFORM A-RELATED"/>
    <property type="match status" value="1"/>
</dbReference>
<evidence type="ECO:0000256" key="4">
    <source>
        <dbReference type="ARBA" id="ARBA00023027"/>
    </source>
</evidence>
<keyword evidence="3 7" id="KW-0560">Oxidoreductase</keyword>
<dbReference type="GO" id="GO:0003842">
    <property type="term" value="F:L-glutamate gamma-semialdehyde dehydrogenase activity"/>
    <property type="evidence" value="ECO:0007669"/>
    <property type="project" value="UniProtKB-EC"/>
</dbReference>
<evidence type="ECO:0000256" key="1">
    <source>
        <dbReference type="ARBA" id="ARBA00004786"/>
    </source>
</evidence>
<dbReference type="AlphaFoldDB" id="A0A542YVV8"/>
<evidence type="ECO:0000256" key="3">
    <source>
        <dbReference type="ARBA" id="ARBA00023002"/>
    </source>
</evidence>
<name>A0A542YVV8_9MICO</name>
<gene>
    <name evidence="9" type="ORF">FB467_3390</name>
</gene>
<evidence type="ECO:0000256" key="7">
    <source>
        <dbReference type="RuleBase" id="RU003345"/>
    </source>
</evidence>
<comment type="pathway">
    <text evidence="1">Amino-acid degradation; L-proline degradation into L-glutamate; L-glutamate from L-proline: step 2/2.</text>
</comment>
<dbReference type="InterPro" id="IPR016163">
    <property type="entry name" value="Ald_DH_C"/>
</dbReference>
<proteinExistence type="inferred from homology"/>
<evidence type="ECO:0000256" key="5">
    <source>
        <dbReference type="ARBA" id="ARBA00048142"/>
    </source>
</evidence>
<keyword evidence="10" id="KW-1185">Reference proteome</keyword>
<comment type="catalytic activity">
    <reaction evidence="5">
        <text>L-glutamate 5-semialdehyde + NAD(+) + H2O = L-glutamate + NADH + 2 H(+)</text>
        <dbReference type="Rhea" id="RHEA:30235"/>
        <dbReference type="ChEBI" id="CHEBI:15377"/>
        <dbReference type="ChEBI" id="CHEBI:15378"/>
        <dbReference type="ChEBI" id="CHEBI:29985"/>
        <dbReference type="ChEBI" id="CHEBI:57540"/>
        <dbReference type="ChEBI" id="CHEBI:57945"/>
        <dbReference type="ChEBI" id="CHEBI:58066"/>
        <dbReference type="EC" id="1.2.1.88"/>
    </reaction>
</comment>
<dbReference type="GO" id="GO:0010133">
    <property type="term" value="P:L-proline catabolic process to L-glutamate"/>
    <property type="evidence" value="ECO:0007669"/>
    <property type="project" value="TreeGrafter"/>
</dbReference>
<dbReference type="InterPro" id="IPR016161">
    <property type="entry name" value="Ald_DH/histidinol_DH"/>
</dbReference>
<dbReference type="PROSITE" id="PS00070">
    <property type="entry name" value="ALDEHYDE_DEHYDR_CYS"/>
    <property type="match status" value="1"/>
</dbReference>
<dbReference type="InterPro" id="IPR016162">
    <property type="entry name" value="Ald_DH_N"/>
</dbReference>
<dbReference type="GO" id="GO:0004657">
    <property type="term" value="F:proline dehydrogenase activity"/>
    <property type="evidence" value="ECO:0007669"/>
    <property type="project" value="UniProtKB-ARBA"/>
</dbReference>
<dbReference type="InterPro" id="IPR016160">
    <property type="entry name" value="Ald_DH_CS_CYS"/>
</dbReference>
<dbReference type="Pfam" id="PF00171">
    <property type="entry name" value="Aldedh"/>
    <property type="match status" value="1"/>
</dbReference>
<keyword evidence="4" id="KW-0520">NAD</keyword>
<comment type="similarity">
    <text evidence="7">Belongs to the aldehyde dehydrogenase family.</text>
</comment>
<evidence type="ECO:0000259" key="8">
    <source>
        <dbReference type="Pfam" id="PF00171"/>
    </source>
</evidence>
<evidence type="ECO:0000256" key="6">
    <source>
        <dbReference type="PROSITE-ProRule" id="PRU10007"/>
    </source>
</evidence>
<feature type="active site" evidence="6">
    <location>
        <position position="281"/>
    </location>
</feature>
<dbReference type="PANTHER" id="PTHR42862">
    <property type="entry name" value="DELTA-1-PYRROLINE-5-CARBOXYLATE DEHYDROGENASE 1, ISOFORM A-RELATED"/>
    <property type="match status" value="1"/>
</dbReference>
<reference evidence="9 10" key="1">
    <citation type="submission" date="2019-06" db="EMBL/GenBank/DDBJ databases">
        <title>Sequencing the genomes of 1000 actinobacteria strains.</title>
        <authorList>
            <person name="Klenk H.-P."/>
        </authorList>
    </citation>
    <scope>NUCLEOTIDE SEQUENCE [LARGE SCALE GENOMIC DNA]</scope>
    <source>
        <strain evidence="9 10">DSM 12335</strain>
    </source>
</reference>
<dbReference type="EMBL" id="VFOP01000001">
    <property type="protein sequence ID" value="TQL52211.1"/>
    <property type="molecule type" value="Genomic_DNA"/>
</dbReference>
<dbReference type="InterPro" id="IPR050485">
    <property type="entry name" value="Proline_metab_enzyme"/>
</dbReference>
<protein>
    <recommendedName>
        <fullName evidence="2">L-glutamate gamma-semialdehyde dehydrogenase</fullName>
        <ecNumber evidence="2">1.2.1.88</ecNumber>
    </recommendedName>
</protein>